<dbReference type="GO" id="GO:0050796">
    <property type="term" value="P:regulation of insulin secretion"/>
    <property type="evidence" value="ECO:0007669"/>
    <property type="project" value="TreeGrafter"/>
</dbReference>
<comment type="similarity">
    <text evidence="11">Belongs to the G-protein coupled receptor 1 family.</text>
</comment>
<evidence type="ECO:0000256" key="9">
    <source>
        <dbReference type="ARBA" id="ARBA00023180"/>
    </source>
</evidence>
<keyword evidence="10 11" id="KW-0807">Transducer</keyword>
<feature type="transmembrane region" description="Helical" evidence="12">
    <location>
        <begin position="163"/>
        <end position="189"/>
    </location>
</feature>
<evidence type="ECO:0000256" key="2">
    <source>
        <dbReference type="ARBA" id="ARBA00022475"/>
    </source>
</evidence>
<keyword evidence="7" id="KW-1015">Disulfide bond</keyword>
<dbReference type="PROSITE" id="PS50262">
    <property type="entry name" value="G_PROTEIN_RECEP_F1_2"/>
    <property type="match status" value="1"/>
</dbReference>
<keyword evidence="4 12" id="KW-1133">Transmembrane helix</keyword>
<evidence type="ECO:0000256" key="3">
    <source>
        <dbReference type="ARBA" id="ARBA00022692"/>
    </source>
</evidence>
<feature type="transmembrane region" description="Helical" evidence="12">
    <location>
        <begin position="47"/>
        <end position="69"/>
    </location>
</feature>
<reference evidence="14" key="1">
    <citation type="journal article" date="2023" name="Science">
        <title>Genome structures resolve the early diversification of teleost fishes.</title>
        <authorList>
            <person name="Parey E."/>
            <person name="Louis A."/>
            <person name="Montfort J."/>
            <person name="Bouchez O."/>
            <person name="Roques C."/>
            <person name="Iampietro C."/>
            <person name="Lluch J."/>
            <person name="Castinel A."/>
            <person name="Donnadieu C."/>
            <person name="Desvignes T."/>
            <person name="Floi Bucao C."/>
            <person name="Jouanno E."/>
            <person name="Wen M."/>
            <person name="Mejri S."/>
            <person name="Dirks R."/>
            <person name="Jansen H."/>
            <person name="Henkel C."/>
            <person name="Chen W.J."/>
            <person name="Zahm M."/>
            <person name="Cabau C."/>
            <person name="Klopp C."/>
            <person name="Thompson A.W."/>
            <person name="Robinson-Rechavi M."/>
            <person name="Braasch I."/>
            <person name="Lecointre G."/>
            <person name="Bobe J."/>
            <person name="Postlethwait J.H."/>
            <person name="Berthelot C."/>
            <person name="Roest Crollius H."/>
            <person name="Guiguen Y."/>
        </authorList>
    </citation>
    <scope>NUCLEOTIDE SEQUENCE</scope>
    <source>
        <strain evidence="14">NC1722</strain>
    </source>
</reference>
<evidence type="ECO:0000256" key="1">
    <source>
        <dbReference type="ARBA" id="ARBA00004651"/>
    </source>
</evidence>
<keyword evidence="3 11" id="KW-0812">Transmembrane</keyword>
<evidence type="ECO:0000313" key="14">
    <source>
        <dbReference type="EMBL" id="KAJ8366506.1"/>
    </source>
</evidence>
<dbReference type="PANTHER" id="PTHR24229">
    <property type="entry name" value="NEUROPEPTIDES RECEPTOR"/>
    <property type="match status" value="1"/>
</dbReference>
<dbReference type="Proteomes" id="UP001221898">
    <property type="component" value="Unassembled WGS sequence"/>
</dbReference>
<dbReference type="Pfam" id="PF00001">
    <property type="entry name" value="7tm_1"/>
    <property type="match status" value="1"/>
</dbReference>
<dbReference type="GO" id="GO:0043005">
    <property type="term" value="C:neuron projection"/>
    <property type="evidence" value="ECO:0007669"/>
    <property type="project" value="TreeGrafter"/>
</dbReference>
<keyword evidence="8 11" id="KW-0675">Receptor</keyword>
<evidence type="ECO:0000256" key="7">
    <source>
        <dbReference type="ARBA" id="ARBA00023157"/>
    </source>
</evidence>
<dbReference type="SUPFAM" id="SSF81321">
    <property type="entry name" value="Family A G protein-coupled receptor-like"/>
    <property type="match status" value="1"/>
</dbReference>
<keyword evidence="2" id="KW-1003">Cell membrane</keyword>
<protein>
    <recommendedName>
        <fullName evidence="13">G-protein coupled receptors family 1 profile domain-containing protein</fullName>
    </recommendedName>
</protein>
<evidence type="ECO:0000256" key="11">
    <source>
        <dbReference type="RuleBase" id="RU000688"/>
    </source>
</evidence>
<dbReference type="GO" id="GO:0005886">
    <property type="term" value="C:plasma membrane"/>
    <property type="evidence" value="ECO:0007669"/>
    <property type="project" value="UniProtKB-SubCell"/>
</dbReference>
<dbReference type="InterPro" id="IPR017452">
    <property type="entry name" value="GPCR_Rhodpsn_7TM"/>
</dbReference>
<dbReference type="PANTHER" id="PTHR24229:SF111">
    <property type="entry name" value="SOMATOSTATIN RECEPTOR TYPE 2-LIKE"/>
    <property type="match status" value="1"/>
</dbReference>
<evidence type="ECO:0000256" key="5">
    <source>
        <dbReference type="ARBA" id="ARBA00023040"/>
    </source>
</evidence>
<dbReference type="PRINTS" id="PR00237">
    <property type="entry name" value="GPCRRHODOPSN"/>
</dbReference>
<sequence>MASPFVSNTSEGFYNSGSAADPTASFVGEEGGMARKGGAGEFRTAMAALYLVVCVAGLSGNALVIAATLKLDRLGSATTVYIFNLALADGLFMVGLPFIAVQNFRNSWPFGDPVCKLVMVLDGINQFTSVFCLTAMSVDRYVVLALGPGSRLAAWRTPRRAKAVAACLWLLSLAPVLPMATHFSASSGLCAVEPPPPAPRGSSSSLDGAAWWLVFLTYTFVLGFALPFGVMIAAYAALLVAVRARSRQGRRGDDDHGDAAFRSPEARRRERQATRMVVAVVTAFAACWLPFYTLNFCALRQGGELAPPFARGFEIAVLLSYAWSCANPVLYACLSDAFRTHFRALLCRAKGDRCDAVTEGFDLRDASDGDMSQA</sequence>
<feature type="transmembrane region" description="Helical" evidence="12">
    <location>
        <begin position="209"/>
        <end position="242"/>
    </location>
</feature>
<keyword evidence="15" id="KW-1185">Reference proteome</keyword>
<dbReference type="GO" id="GO:0042923">
    <property type="term" value="F:neuropeptide binding"/>
    <property type="evidence" value="ECO:0007669"/>
    <property type="project" value="TreeGrafter"/>
</dbReference>
<dbReference type="Gene3D" id="1.20.1070.10">
    <property type="entry name" value="Rhodopsin 7-helix transmembrane proteins"/>
    <property type="match status" value="1"/>
</dbReference>
<dbReference type="InterPro" id="IPR000276">
    <property type="entry name" value="GPCR_Rhodpsn"/>
</dbReference>
<evidence type="ECO:0000259" key="13">
    <source>
        <dbReference type="PROSITE" id="PS50262"/>
    </source>
</evidence>
<dbReference type="GO" id="GO:0071385">
    <property type="term" value="P:cellular response to glucocorticoid stimulus"/>
    <property type="evidence" value="ECO:0007669"/>
    <property type="project" value="TreeGrafter"/>
</dbReference>
<proteinExistence type="inferred from homology"/>
<name>A0AAD7R5L9_9TELE</name>
<feature type="transmembrane region" description="Helical" evidence="12">
    <location>
        <begin position="276"/>
        <end position="295"/>
    </location>
</feature>
<dbReference type="InterPro" id="IPR000586">
    <property type="entry name" value="Somatstn_rcpt"/>
</dbReference>
<feature type="transmembrane region" description="Helical" evidence="12">
    <location>
        <begin position="315"/>
        <end position="334"/>
    </location>
</feature>
<dbReference type="AlphaFoldDB" id="A0AAD7R5L9"/>
<feature type="domain" description="G-protein coupled receptors family 1 profile" evidence="13">
    <location>
        <begin position="60"/>
        <end position="331"/>
    </location>
</feature>
<evidence type="ECO:0000313" key="15">
    <source>
        <dbReference type="Proteomes" id="UP001221898"/>
    </source>
</evidence>
<evidence type="ECO:0000256" key="12">
    <source>
        <dbReference type="SAM" id="Phobius"/>
    </source>
</evidence>
<evidence type="ECO:0000256" key="4">
    <source>
        <dbReference type="ARBA" id="ARBA00022989"/>
    </source>
</evidence>
<dbReference type="EMBL" id="JAINUG010000582">
    <property type="protein sequence ID" value="KAJ8366506.1"/>
    <property type="molecule type" value="Genomic_DNA"/>
</dbReference>
<gene>
    <name evidence="14" type="ORF">AAFF_G00353260</name>
</gene>
<evidence type="ECO:0000256" key="6">
    <source>
        <dbReference type="ARBA" id="ARBA00023136"/>
    </source>
</evidence>
<comment type="caution">
    <text evidence="14">The sequence shown here is derived from an EMBL/GenBank/DDBJ whole genome shotgun (WGS) entry which is preliminary data.</text>
</comment>
<keyword evidence="5 11" id="KW-0297">G-protein coupled receptor</keyword>
<organism evidence="14 15">
    <name type="scientific">Aldrovandia affinis</name>
    <dbReference type="NCBI Taxonomy" id="143900"/>
    <lineage>
        <taxon>Eukaryota</taxon>
        <taxon>Metazoa</taxon>
        <taxon>Chordata</taxon>
        <taxon>Craniata</taxon>
        <taxon>Vertebrata</taxon>
        <taxon>Euteleostomi</taxon>
        <taxon>Actinopterygii</taxon>
        <taxon>Neopterygii</taxon>
        <taxon>Teleostei</taxon>
        <taxon>Notacanthiformes</taxon>
        <taxon>Halosauridae</taxon>
        <taxon>Aldrovandia</taxon>
    </lineage>
</organism>
<comment type="subcellular location">
    <subcellularLocation>
        <location evidence="1">Cell membrane</location>
        <topology evidence="1">Multi-pass membrane protein</topology>
    </subcellularLocation>
</comment>
<feature type="transmembrane region" description="Helical" evidence="12">
    <location>
        <begin position="81"/>
        <end position="104"/>
    </location>
</feature>
<dbReference type="PRINTS" id="PR00246">
    <property type="entry name" value="SOMATOSTATNR"/>
</dbReference>
<dbReference type="PROSITE" id="PS00237">
    <property type="entry name" value="G_PROTEIN_RECEP_F1_1"/>
    <property type="match status" value="1"/>
</dbReference>
<accession>A0AAD7R5L9</accession>
<keyword evidence="6 12" id="KW-0472">Membrane</keyword>
<evidence type="ECO:0000256" key="8">
    <source>
        <dbReference type="ARBA" id="ARBA00023170"/>
    </source>
</evidence>
<keyword evidence="9" id="KW-0325">Glycoprotein</keyword>
<dbReference type="GO" id="GO:0004994">
    <property type="term" value="F:somatostatin receptor activity"/>
    <property type="evidence" value="ECO:0007669"/>
    <property type="project" value="InterPro"/>
</dbReference>
<evidence type="ECO:0000256" key="10">
    <source>
        <dbReference type="ARBA" id="ARBA00023224"/>
    </source>
</evidence>